<dbReference type="SUPFAM" id="SSF50494">
    <property type="entry name" value="Trypsin-like serine proteases"/>
    <property type="match status" value="1"/>
</dbReference>
<dbReference type="InterPro" id="IPR043504">
    <property type="entry name" value="Peptidase_S1_PA_chymotrypsin"/>
</dbReference>
<dbReference type="EMBL" id="JAGSMN010001406">
    <property type="protein sequence ID" value="MBR7678378.1"/>
    <property type="molecule type" value="Genomic_DNA"/>
</dbReference>
<feature type="non-terminal residue" evidence="1">
    <location>
        <position position="1"/>
    </location>
</feature>
<dbReference type="Proteomes" id="UP000675554">
    <property type="component" value="Unassembled WGS sequence"/>
</dbReference>
<dbReference type="InterPro" id="IPR009003">
    <property type="entry name" value="Peptidase_S1_PA"/>
</dbReference>
<reference evidence="1" key="1">
    <citation type="submission" date="2021-04" db="EMBL/GenBank/DDBJ databases">
        <title>Sequencing of actinobacteria type strains.</title>
        <authorList>
            <person name="Nguyen G.-S."/>
            <person name="Wentzel A."/>
        </authorList>
    </citation>
    <scope>NUCLEOTIDE SEQUENCE</scope>
    <source>
        <strain evidence="1">DSM 42095</strain>
    </source>
</reference>
<name>A0A8T4J3M0_9ACTN</name>
<feature type="non-terminal residue" evidence="1">
    <location>
        <position position="81"/>
    </location>
</feature>
<gene>
    <name evidence="1" type="ORF">KDA82_36505</name>
</gene>
<keyword evidence="2" id="KW-1185">Reference proteome</keyword>
<evidence type="ECO:0000313" key="2">
    <source>
        <dbReference type="Proteomes" id="UP000675554"/>
    </source>
</evidence>
<sequence length="81" mass="8489">AFTERARRAGPVRVETVEEAPQTFSAGTVGGDPYYTGNVRCSIGFSVHGGFVTAGHCGKQGASVSGWDRSYIGNFQGSSFP</sequence>
<organism evidence="1 2">
    <name type="scientific">Streptomyces daliensis</name>
    <dbReference type="NCBI Taxonomy" id="299421"/>
    <lineage>
        <taxon>Bacteria</taxon>
        <taxon>Bacillati</taxon>
        <taxon>Actinomycetota</taxon>
        <taxon>Actinomycetes</taxon>
        <taxon>Kitasatosporales</taxon>
        <taxon>Streptomycetaceae</taxon>
        <taxon>Streptomyces</taxon>
    </lineage>
</organism>
<dbReference type="AlphaFoldDB" id="A0A8T4J3M0"/>
<protein>
    <submittedName>
        <fullName evidence="1">S1 family peptidase</fullName>
    </submittedName>
</protein>
<accession>A0A8T4J3M0</accession>
<comment type="caution">
    <text evidence="1">The sequence shown here is derived from an EMBL/GenBank/DDBJ whole genome shotgun (WGS) entry which is preliminary data.</text>
</comment>
<evidence type="ECO:0000313" key="1">
    <source>
        <dbReference type="EMBL" id="MBR7678378.1"/>
    </source>
</evidence>
<proteinExistence type="predicted"/>
<dbReference type="Gene3D" id="2.40.10.10">
    <property type="entry name" value="Trypsin-like serine proteases"/>
    <property type="match status" value="1"/>
</dbReference>